<comment type="caution">
    <text evidence="1">The sequence shown here is derived from an EMBL/GenBank/DDBJ whole genome shotgun (WGS) entry which is preliminary data.</text>
</comment>
<accession>A0A0R3MXG2</accession>
<dbReference type="RefSeq" id="WP_057859535.1">
    <property type="nucleotide sequence ID" value="NZ_LLYB01000074.1"/>
</dbReference>
<dbReference type="Proteomes" id="UP000051660">
    <property type="component" value="Unassembled WGS sequence"/>
</dbReference>
<proteinExistence type="predicted"/>
<sequence>MSKTRSKSQPKPILNASLPPQFRQFRLALAREPGHPEGDADVAYIIVAPLDSADRIDAGLWREHRDACRVVRQRPDQRDKHGHLVHRPGGGWAFHYDDDETSLPDEVGYHFADERFVVGEYVSLNEGGKMHTYRVTTISYL</sequence>
<name>A0A0R3MXG2_9BRAD</name>
<dbReference type="OrthoDB" id="9801741at2"/>
<dbReference type="STRING" id="722472.SAMN05444321_6273"/>
<evidence type="ECO:0000313" key="1">
    <source>
        <dbReference type="EMBL" id="KRR22400.1"/>
    </source>
</evidence>
<gene>
    <name evidence="1" type="ORF">CQ14_34955</name>
</gene>
<organism evidence="1 2">
    <name type="scientific">Bradyrhizobium lablabi</name>
    <dbReference type="NCBI Taxonomy" id="722472"/>
    <lineage>
        <taxon>Bacteria</taxon>
        <taxon>Pseudomonadati</taxon>
        <taxon>Pseudomonadota</taxon>
        <taxon>Alphaproteobacteria</taxon>
        <taxon>Hyphomicrobiales</taxon>
        <taxon>Nitrobacteraceae</taxon>
        <taxon>Bradyrhizobium</taxon>
    </lineage>
</organism>
<protein>
    <submittedName>
        <fullName evidence="1">Uncharacterized protein</fullName>
    </submittedName>
</protein>
<dbReference type="EMBL" id="LLYB01000074">
    <property type="protein sequence ID" value="KRR22400.1"/>
    <property type="molecule type" value="Genomic_DNA"/>
</dbReference>
<reference evidence="1 2" key="1">
    <citation type="submission" date="2014-03" db="EMBL/GenBank/DDBJ databases">
        <title>Bradyrhizobium valentinum sp. nov., isolated from effective nodules of Lupinus mariae-josephae, a lupine endemic of basic-lime soils in Eastern Spain.</title>
        <authorList>
            <person name="Duran D."/>
            <person name="Rey L."/>
            <person name="Navarro A."/>
            <person name="Busquets A."/>
            <person name="Imperial J."/>
            <person name="Ruiz-Argueso T."/>
        </authorList>
    </citation>
    <scope>NUCLEOTIDE SEQUENCE [LARGE SCALE GENOMIC DNA]</scope>
    <source>
        <strain evidence="1 2">CCBAU 23086</strain>
    </source>
</reference>
<evidence type="ECO:0000313" key="2">
    <source>
        <dbReference type="Proteomes" id="UP000051660"/>
    </source>
</evidence>
<dbReference type="AlphaFoldDB" id="A0A0R3MXG2"/>